<name>A0ABT4ZDZ0_9RHOB</name>
<dbReference type="RefSeq" id="WP_271888329.1">
    <property type="nucleotide sequence ID" value="NZ_JAQBIE010000007.1"/>
</dbReference>
<dbReference type="InterPro" id="IPR011990">
    <property type="entry name" value="TPR-like_helical_dom_sf"/>
</dbReference>
<comment type="caution">
    <text evidence="1">The sequence shown here is derived from an EMBL/GenBank/DDBJ whole genome shotgun (WGS) entry which is preliminary data.</text>
</comment>
<dbReference type="SUPFAM" id="SSF48452">
    <property type="entry name" value="TPR-like"/>
    <property type="match status" value="1"/>
</dbReference>
<accession>A0ABT4ZDZ0</accession>
<dbReference type="Proteomes" id="UP001165641">
    <property type="component" value="Unassembled WGS sequence"/>
</dbReference>
<evidence type="ECO:0000313" key="1">
    <source>
        <dbReference type="EMBL" id="MDB6177203.1"/>
    </source>
</evidence>
<evidence type="ECO:0008006" key="3">
    <source>
        <dbReference type="Google" id="ProtNLM"/>
    </source>
</evidence>
<dbReference type="EMBL" id="JAQBIE010000007">
    <property type="protein sequence ID" value="MDB6177203.1"/>
    <property type="molecule type" value="Genomic_DNA"/>
</dbReference>
<evidence type="ECO:0000313" key="2">
    <source>
        <dbReference type="Proteomes" id="UP001165641"/>
    </source>
</evidence>
<reference evidence="1" key="1">
    <citation type="submission" date="2022-12" db="EMBL/GenBank/DDBJ databases">
        <title>Paracoccus onchidii sp. nov., isolated from a marine invertebrate from the South China Sea.</title>
        <authorList>
            <person name="Xu S."/>
            <person name="Liu Z."/>
            <person name="Xu Y."/>
        </authorList>
    </citation>
    <scope>NUCLEOTIDE SEQUENCE</scope>
    <source>
        <strain evidence="1">Z330</strain>
    </source>
</reference>
<sequence length="205" mass="22044">MRSALFVALLAILMLMAAGPNALGRLALRAGWNGIATRILHDPAARGVAQYRAGAYQEADASFAAAGRSQTYNRGLSLAATGDYSLSVAYFDAMLFADPADEQARRNRQIVAAMYPPVRGQTVVPGRISGAGGITTDAPIIADLLANASGPEWERKLDNKGITASDIWLQTISDDPGEFLKLRLRAEYDRRAQLGLIRPSEGEPW</sequence>
<organism evidence="1 2">
    <name type="scientific">Paracoccus onchidii</name>
    <dbReference type="NCBI Taxonomy" id="3017813"/>
    <lineage>
        <taxon>Bacteria</taxon>
        <taxon>Pseudomonadati</taxon>
        <taxon>Pseudomonadota</taxon>
        <taxon>Alphaproteobacteria</taxon>
        <taxon>Rhodobacterales</taxon>
        <taxon>Paracoccaceae</taxon>
        <taxon>Paracoccus</taxon>
    </lineage>
</organism>
<proteinExistence type="predicted"/>
<gene>
    <name evidence="1" type="ORF">PAF17_06735</name>
</gene>
<keyword evidence="2" id="KW-1185">Reference proteome</keyword>
<protein>
    <recommendedName>
        <fullName evidence="3">Ca-activated chloride channel family protein</fullName>
    </recommendedName>
</protein>